<dbReference type="Proteomes" id="UP000606194">
    <property type="component" value="Unassembled WGS sequence"/>
</dbReference>
<feature type="compositionally biased region" description="Low complexity" evidence="1">
    <location>
        <begin position="163"/>
        <end position="176"/>
    </location>
</feature>
<reference evidence="2" key="1">
    <citation type="journal article" date="2014" name="Int. J. Syst. Evol. Microbiol.">
        <title>Complete genome sequence of Corynebacterium casei LMG S-19264T (=DSM 44701T), isolated from a smear-ripened cheese.</title>
        <authorList>
            <consortium name="US DOE Joint Genome Institute (JGI-PGF)"/>
            <person name="Walter F."/>
            <person name="Albersmeier A."/>
            <person name="Kalinowski J."/>
            <person name="Ruckert C."/>
        </authorList>
    </citation>
    <scope>NUCLEOTIDE SEQUENCE</scope>
    <source>
        <strain evidence="2">JCM 4386</strain>
    </source>
</reference>
<proteinExistence type="predicted"/>
<protein>
    <submittedName>
        <fullName evidence="2">Uncharacterized protein</fullName>
    </submittedName>
</protein>
<accession>A0A918FUF7</accession>
<organism evidence="2 3">
    <name type="scientific">Streptomyces humidus</name>
    <dbReference type="NCBI Taxonomy" id="52259"/>
    <lineage>
        <taxon>Bacteria</taxon>
        <taxon>Bacillati</taxon>
        <taxon>Actinomycetota</taxon>
        <taxon>Actinomycetes</taxon>
        <taxon>Kitasatosporales</taxon>
        <taxon>Streptomycetaceae</taxon>
        <taxon>Streptomyces</taxon>
    </lineage>
</organism>
<comment type="caution">
    <text evidence="2">The sequence shown here is derived from an EMBL/GenBank/DDBJ whole genome shotgun (WGS) entry which is preliminary data.</text>
</comment>
<feature type="region of interest" description="Disordered" evidence="1">
    <location>
        <begin position="246"/>
        <end position="282"/>
    </location>
</feature>
<evidence type="ECO:0000313" key="2">
    <source>
        <dbReference type="EMBL" id="GGR82208.1"/>
    </source>
</evidence>
<name>A0A918FUF7_9ACTN</name>
<dbReference type="EMBL" id="BMTL01000007">
    <property type="protein sequence ID" value="GGR82208.1"/>
    <property type="molecule type" value="Genomic_DNA"/>
</dbReference>
<gene>
    <name evidence="2" type="ORF">GCM10010269_21700</name>
</gene>
<evidence type="ECO:0000313" key="3">
    <source>
        <dbReference type="Proteomes" id="UP000606194"/>
    </source>
</evidence>
<feature type="region of interest" description="Disordered" evidence="1">
    <location>
        <begin position="152"/>
        <end position="184"/>
    </location>
</feature>
<dbReference type="AlphaFoldDB" id="A0A918FUF7"/>
<keyword evidence="3" id="KW-1185">Reference proteome</keyword>
<evidence type="ECO:0000256" key="1">
    <source>
        <dbReference type="SAM" id="MobiDB-lite"/>
    </source>
</evidence>
<dbReference type="RefSeq" id="WP_190149014.1">
    <property type="nucleotide sequence ID" value="NZ_BMTL01000007.1"/>
</dbReference>
<reference evidence="2" key="2">
    <citation type="submission" date="2020-09" db="EMBL/GenBank/DDBJ databases">
        <authorList>
            <person name="Sun Q."/>
            <person name="Ohkuma M."/>
        </authorList>
    </citation>
    <scope>NUCLEOTIDE SEQUENCE</scope>
    <source>
        <strain evidence="2">JCM 4386</strain>
    </source>
</reference>
<sequence>MIPADADELVTSQDIATKYKVNEANVAYWVTLEGFPEGWPSGPGRTLVRDAALVDDWLRENLPVYWAQGQDSDNPYGLPEGGPKDLVKLSDIAAWEGKALGRKEPVPEVTLRTYISRKKMPGPDRKPGDGERPEVTERMWFRETAYEFVNRPRRMRRQKTSEEPAVAEQAPAAAGESSERASTARTGYVDAQAIASTYSVSGQTARGWTRVEGFPEAGENGYSAAEVDEWVRHNRRRSWTAAQRRTELTGQAWPETSAADSSADVQVEPAPADESVSEARGEQTELTAEMIGPRYGVSERTGLQWISVKEKGDGKKVIRRAFPTPLRTRPRTYAAHAVDAWVKEHRPHVWAAAKGTGPALVNPLPEGDPLDLLDIYDFAEVLGMATRGEPLARETIHAYHARGQVPFADRTAGDGGKPRVLQDHWYRRTVYDFVLSRRGSGNFDARA</sequence>